<sequence>MIKKRFFTIDFLRGISIFLMIVLHIISDTLDIDSLVAKLDQLPLFQVLLLVVLPFLGGLAGLFLIISAIGNMISMQRQLARGDNWKQIMLRQVITGSFLLFFAMLSESILGYHGTIGEVFLHLNNLKAGTYDQALWRFLFFETVHTIAWCIIINGIVHALLIRNEKWRKPSTLIIFYSLFAVLALAFTPLMWFISDKLVPGYPYAIDPATGKNVEFGVIGITSFGQFVLRFFLGPLAAMWEPVFPYLTASFAGSIFGIYISQKEEKIKLSFLKKFFFISIAMFVIGIIGVFLNVFLVINNQGMDAGLNLYLHISEHRYWTTENGVPVVGWLFQFLSLNGFSFCLISVMFRIVEFRGKGAIFANHTKFIRRLGFIPFTIYNMQYFYNLFYFIVSLVMTDTYVRLPWSGTIIVIILSLAFYHVLTYFWEKIGYFGSMKWIIVFLRNLFIKEPKQETEKRWWKKDILNVQGNFYNVDWVDLNRNNREKHTESSFALKLSKIGLFIFPFSLISYFISKEAQKTEMKNGINKKALILSIIGSVWSIVFFVFLFSVKLSTFGIRL</sequence>
<feature type="transmembrane region" description="Helical" evidence="1">
    <location>
        <begin position="93"/>
        <end position="114"/>
    </location>
</feature>
<gene>
    <name evidence="2" type="ORF">K9W46_02670</name>
</gene>
<feature type="transmembrane region" description="Helical" evidence="1">
    <location>
        <begin position="134"/>
        <end position="162"/>
    </location>
</feature>
<organism evidence="2">
    <name type="scientific">Candidatus Heimdallarchaeum endolithica</name>
    <dbReference type="NCBI Taxonomy" id="2876572"/>
    <lineage>
        <taxon>Archaea</taxon>
        <taxon>Promethearchaeati</taxon>
        <taxon>Candidatus Heimdallarchaeota</taxon>
        <taxon>Candidatus Heimdallarchaeia (ex Rinke et al. 2021) (nom. nud.)</taxon>
        <taxon>Candidatus Heimdallarchaeales</taxon>
        <taxon>Candidatus Heimdallarchaeaceae</taxon>
        <taxon>Candidatus Heimdallarchaeum</taxon>
    </lineage>
</organism>
<keyword evidence="1" id="KW-1133">Transmembrane helix</keyword>
<feature type="transmembrane region" description="Helical" evidence="1">
    <location>
        <begin position="373"/>
        <end position="397"/>
    </location>
</feature>
<feature type="transmembrane region" description="Helical" evidence="1">
    <location>
        <begin position="47"/>
        <end position="73"/>
    </location>
</feature>
<reference evidence="2" key="1">
    <citation type="journal article" date="2022" name="Nat. Microbiol.">
        <title>Unique mobile elements and scalable gene flow at the prokaryote-eukaryote boundary revealed by circularized Asgard archaea genomes.</title>
        <authorList>
            <person name="Wu F."/>
            <person name="Speth D.R."/>
            <person name="Philosof A."/>
            <person name="Cremiere A."/>
            <person name="Narayanan A."/>
            <person name="Barco R.A."/>
            <person name="Connon S.A."/>
            <person name="Amend J.P."/>
            <person name="Antoshechkin I.A."/>
            <person name="Orphan V.J."/>
        </authorList>
    </citation>
    <scope>NUCLEOTIDE SEQUENCE</scope>
    <source>
        <strain evidence="2">PR6</strain>
    </source>
</reference>
<feature type="transmembrane region" description="Helical" evidence="1">
    <location>
        <begin position="330"/>
        <end position="352"/>
    </location>
</feature>
<evidence type="ECO:0000313" key="2">
    <source>
        <dbReference type="EMBL" id="UJG44093.1"/>
    </source>
</evidence>
<feature type="transmembrane region" description="Helical" evidence="1">
    <location>
        <begin position="403"/>
        <end position="426"/>
    </location>
</feature>
<evidence type="ECO:0000256" key="1">
    <source>
        <dbReference type="SAM" id="Phobius"/>
    </source>
</evidence>
<dbReference type="EMBL" id="CP084167">
    <property type="protein sequence ID" value="UJG44093.1"/>
    <property type="molecule type" value="Genomic_DNA"/>
</dbReference>
<keyword evidence="1" id="KW-0812">Transmembrane</keyword>
<feature type="transmembrane region" description="Helical" evidence="1">
    <location>
        <begin position="7"/>
        <end position="27"/>
    </location>
</feature>
<feature type="transmembrane region" description="Helical" evidence="1">
    <location>
        <begin position="243"/>
        <end position="262"/>
    </location>
</feature>
<feature type="transmembrane region" description="Helical" evidence="1">
    <location>
        <begin position="531"/>
        <end position="550"/>
    </location>
</feature>
<evidence type="ECO:0008006" key="3">
    <source>
        <dbReference type="Google" id="ProtNLM"/>
    </source>
</evidence>
<feature type="transmembrane region" description="Helical" evidence="1">
    <location>
        <begin position="174"/>
        <end position="194"/>
    </location>
</feature>
<feature type="transmembrane region" description="Helical" evidence="1">
    <location>
        <begin position="274"/>
        <end position="298"/>
    </location>
</feature>
<name>A0A9Y1BRX0_9ARCH</name>
<protein>
    <recommendedName>
        <fullName evidence="3">Heparan-alpha-glucosaminide N-acetyltransferase catalytic domain-containing protein</fullName>
    </recommendedName>
</protein>
<dbReference type="AlphaFoldDB" id="A0A9Y1BRX0"/>
<proteinExistence type="predicted"/>
<feature type="transmembrane region" description="Helical" evidence="1">
    <location>
        <begin position="491"/>
        <end position="511"/>
    </location>
</feature>
<accession>A0A9Y1BRX0</accession>
<keyword evidence="1" id="KW-0472">Membrane</keyword>
<dbReference type="Proteomes" id="UP001200513">
    <property type="component" value="Chromosome"/>
</dbReference>